<dbReference type="NCBIfam" id="TIGR00457">
    <property type="entry name" value="asnS"/>
    <property type="match status" value="1"/>
</dbReference>
<dbReference type="Gene3D" id="3.30.930.10">
    <property type="entry name" value="Bira Bifunctional Protein, Domain 2"/>
    <property type="match status" value="1"/>
</dbReference>
<dbReference type="PROSITE" id="PS50405">
    <property type="entry name" value="GST_CTER"/>
    <property type="match status" value="1"/>
</dbReference>
<dbReference type="EMBL" id="CAMXCT010006718">
    <property type="protein sequence ID" value="CAI4018858.1"/>
    <property type="molecule type" value="Genomic_DNA"/>
</dbReference>
<dbReference type="Pfam" id="PF00043">
    <property type="entry name" value="GST_C"/>
    <property type="match status" value="1"/>
</dbReference>
<dbReference type="GO" id="GO:0005524">
    <property type="term" value="F:ATP binding"/>
    <property type="evidence" value="ECO:0007669"/>
    <property type="project" value="UniProtKB-KW"/>
</dbReference>
<dbReference type="GO" id="GO:0005739">
    <property type="term" value="C:mitochondrion"/>
    <property type="evidence" value="ECO:0007669"/>
    <property type="project" value="TreeGrafter"/>
</dbReference>
<accession>A0A9P1GPX1</accession>
<dbReference type="EMBL" id="CAMXCT030006718">
    <property type="protein sequence ID" value="CAL4806170.1"/>
    <property type="molecule type" value="Genomic_DNA"/>
</dbReference>
<evidence type="ECO:0000256" key="2">
    <source>
        <dbReference type="ARBA" id="ARBA00012816"/>
    </source>
</evidence>
<dbReference type="SUPFAM" id="SSF50249">
    <property type="entry name" value="Nucleic acid-binding proteins"/>
    <property type="match status" value="1"/>
</dbReference>
<gene>
    <name evidence="10" type="ORF">C1SCF055_LOCUS43393</name>
</gene>
<protein>
    <recommendedName>
        <fullName evidence="2">asparagine--tRNA ligase</fullName>
        <ecNumber evidence="2">6.1.1.22</ecNumber>
    </recommendedName>
</protein>
<comment type="caution">
    <text evidence="10">The sequence shown here is derived from an EMBL/GenBank/DDBJ whole genome shotgun (WGS) entry which is preliminary data.</text>
</comment>
<organism evidence="10">
    <name type="scientific">Cladocopium goreaui</name>
    <dbReference type="NCBI Taxonomy" id="2562237"/>
    <lineage>
        <taxon>Eukaryota</taxon>
        <taxon>Sar</taxon>
        <taxon>Alveolata</taxon>
        <taxon>Dinophyceae</taxon>
        <taxon>Suessiales</taxon>
        <taxon>Symbiodiniaceae</taxon>
        <taxon>Cladocopium</taxon>
    </lineage>
</organism>
<dbReference type="InterPro" id="IPR010987">
    <property type="entry name" value="Glutathione-S-Trfase_C-like"/>
</dbReference>
<keyword evidence="4" id="KW-0547">Nucleotide-binding</keyword>
<dbReference type="SUPFAM" id="SSF55681">
    <property type="entry name" value="Class II aaRS and biotin synthetases"/>
    <property type="match status" value="1"/>
</dbReference>
<dbReference type="GO" id="GO:0003676">
    <property type="term" value="F:nucleic acid binding"/>
    <property type="evidence" value="ECO:0007669"/>
    <property type="project" value="InterPro"/>
</dbReference>
<keyword evidence="6" id="KW-0648">Protein biosynthesis</keyword>
<dbReference type="HAMAP" id="MF_00534">
    <property type="entry name" value="Asn_tRNA_synth"/>
    <property type="match status" value="1"/>
</dbReference>
<dbReference type="CDD" id="cd04318">
    <property type="entry name" value="EcAsnRS_like_N"/>
    <property type="match status" value="1"/>
</dbReference>
<evidence type="ECO:0000313" key="11">
    <source>
        <dbReference type="EMBL" id="CAL1172233.1"/>
    </source>
</evidence>
<dbReference type="PRINTS" id="PR01042">
    <property type="entry name" value="TRNASYNTHASP"/>
</dbReference>
<dbReference type="OrthoDB" id="1931232at2759"/>
<dbReference type="CDD" id="cd00776">
    <property type="entry name" value="AsxRS_core"/>
    <property type="match status" value="1"/>
</dbReference>
<feature type="domain" description="GST C-terminal" evidence="8">
    <location>
        <begin position="1"/>
        <end position="118"/>
    </location>
</feature>
<dbReference type="InterPro" id="IPR002312">
    <property type="entry name" value="Asp/Asn-tRNA-synth_IIb"/>
</dbReference>
<dbReference type="GO" id="GO:0004816">
    <property type="term" value="F:asparagine-tRNA ligase activity"/>
    <property type="evidence" value="ECO:0007669"/>
    <property type="project" value="UniProtKB-EC"/>
</dbReference>
<dbReference type="FunFam" id="3.30.930.10:FF:000016">
    <property type="entry name" value="Asparagine--tRNA ligase"/>
    <property type="match status" value="1"/>
</dbReference>
<reference evidence="11" key="2">
    <citation type="submission" date="2024-04" db="EMBL/GenBank/DDBJ databases">
        <authorList>
            <person name="Chen Y."/>
            <person name="Shah S."/>
            <person name="Dougan E. K."/>
            <person name="Thang M."/>
            <person name="Chan C."/>
        </authorList>
    </citation>
    <scope>NUCLEOTIDE SEQUENCE [LARGE SCALE GENOMIC DNA]</scope>
</reference>
<evidence type="ECO:0000259" key="9">
    <source>
        <dbReference type="PROSITE" id="PS50862"/>
    </source>
</evidence>
<dbReference type="InterPro" id="IPR006195">
    <property type="entry name" value="aa-tRNA-synth_II"/>
</dbReference>
<dbReference type="InterPro" id="IPR004046">
    <property type="entry name" value="GST_C"/>
</dbReference>
<dbReference type="NCBIfam" id="NF003037">
    <property type="entry name" value="PRK03932.1"/>
    <property type="match status" value="1"/>
</dbReference>
<evidence type="ECO:0000256" key="7">
    <source>
        <dbReference type="ARBA" id="ARBA00023146"/>
    </source>
</evidence>
<dbReference type="InterPro" id="IPR004522">
    <property type="entry name" value="Asn-tRNA-ligase"/>
</dbReference>
<keyword evidence="5" id="KW-0067">ATP-binding</keyword>
<evidence type="ECO:0000313" key="10">
    <source>
        <dbReference type="EMBL" id="CAI4018858.1"/>
    </source>
</evidence>
<dbReference type="PANTHER" id="PTHR22594">
    <property type="entry name" value="ASPARTYL/LYSYL-TRNA SYNTHETASE"/>
    <property type="match status" value="1"/>
</dbReference>
<evidence type="ECO:0000256" key="1">
    <source>
        <dbReference type="ARBA" id="ARBA00008226"/>
    </source>
</evidence>
<dbReference type="InterPro" id="IPR004365">
    <property type="entry name" value="NA-bd_OB_tRNA"/>
</dbReference>
<evidence type="ECO:0000256" key="5">
    <source>
        <dbReference type="ARBA" id="ARBA00022840"/>
    </source>
</evidence>
<dbReference type="Proteomes" id="UP001152797">
    <property type="component" value="Unassembled WGS sequence"/>
</dbReference>
<dbReference type="EMBL" id="CAMXCT020006718">
    <property type="protein sequence ID" value="CAL1172233.1"/>
    <property type="molecule type" value="Genomic_DNA"/>
</dbReference>
<proteinExistence type="inferred from homology"/>
<evidence type="ECO:0000313" key="12">
    <source>
        <dbReference type="EMBL" id="CAL4806170.1"/>
    </source>
</evidence>
<dbReference type="Gene3D" id="2.40.50.140">
    <property type="entry name" value="Nucleic acid-binding proteins"/>
    <property type="match status" value="1"/>
</dbReference>
<keyword evidence="13" id="KW-1185">Reference proteome</keyword>
<dbReference type="Pfam" id="PF00152">
    <property type="entry name" value="tRNA-synt_2"/>
    <property type="match status" value="1"/>
</dbReference>
<dbReference type="InterPro" id="IPR045864">
    <property type="entry name" value="aa-tRNA-synth_II/BPL/LPL"/>
</dbReference>
<dbReference type="Pfam" id="PF01336">
    <property type="entry name" value="tRNA_anti-codon"/>
    <property type="match status" value="1"/>
</dbReference>
<dbReference type="AlphaFoldDB" id="A0A9P1GPX1"/>
<keyword evidence="7" id="KW-0030">Aminoacyl-tRNA synthetase</keyword>
<evidence type="ECO:0000256" key="4">
    <source>
        <dbReference type="ARBA" id="ARBA00022741"/>
    </source>
</evidence>
<sequence>MMRFFGRYHEGGEVYGNSFFESAEVDMWLDWSLMEFANPPTNLEKALDALEKHLDQRVFLVGQRFTLADVAASIPLYCFQQQGLVTSLGRATKRWLGTCLATEAASSFDFVKVPKTAAPAPAAAPAAAAPAGKAAKAPVQAAAEPPAPIAPTTMVDRYSSCVGGRTEIKRIVVAEDMGKSMVGQTVSLCGWVKTAREADKGKLYFIQLNDGSIPLDIQVVIDSSAKGFDSLKGQVGTGASLKCVGKIVESPGKNQAVELLVKEPGTEVVLFGGVDAKEYPLSKKGHSHEFLRSIAHLRPRSNLIGSVARVRAALAQATHEFFRSNGFLYVHTPLITAADCEGAGEMFQVTTMMMDAEKDGKPLPMVGGKFDYSKDFFQKPAFLTVSGQLSVENYCCSLSKVYTFGPTFRAENSHTSRHLAEFWMIEPELAFADIFDDMTLAEDYLKYCVKYAMVHNRADLEFFEDKIEKGLIKRLENLLAEPFARLTYTEAIKILQDESPKAGFQVPVEWGIDLGSEHERYLAEKVYKKPVILYNYPKDIKAFYMRLNEDNKTVAAMDVLAPAIGEVIGGSQREERLDVLDRRITEMGLEPKDYWWYRDLRRFGSVPHSGFGLGFERLIMLTTGIENIRDVIPYPRYPGHADCFWADANAAGVQLQNLDAPAGPAEQRWKMVEAKVPESELDLACWVAVVAAVALRLLGGDTVLLAVPHVQGRQAVLAVRVLPGSDATLEALATLIRGRLAEAESEHLSFNLEKTFASLGSLDFVVLSARQNGTSCRSQDLELVEISYRRVSQNQVWLFGNALKGILNDIQGWVRLLLISSNNNIFL</sequence>
<dbReference type="InterPro" id="IPR004364">
    <property type="entry name" value="Aa-tRNA-synt_II"/>
</dbReference>
<dbReference type="EC" id="6.1.1.22" evidence="2"/>
<dbReference type="InterPro" id="IPR012340">
    <property type="entry name" value="NA-bd_OB-fold"/>
</dbReference>
<evidence type="ECO:0000256" key="3">
    <source>
        <dbReference type="ARBA" id="ARBA00022598"/>
    </source>
</evidence>
<dbReference type="SUPFAM" id="SSF47616">
    <property type="entry name" value="GST C-terminal domain-like"/>
    <property type="match status" value="1"/>
</dbReference>
<dbReference type="Gene3D" id="1.20.1050.130">
    <property type="match status" value="1"/>
</dbReference>
<keyword evidence="3 12" id="KW-0436">Ligase</keyword>
<dbReference type="PANTHER" id="PTHR22594:SF34">
    <property type="entry name" value="ASPARAGINE--TRNA LIGASE, MITOCHONDRIAL-RELATED"/>
    <property type="match status" value="1"/>
</dbReference>
<evidence type="ECO:0000256" key="6">
    <source>
        <dbReference type="ARBA" id="ARBA00022917"/>
    </source>
</evidence>
<evidence type="ECO:0000259" key="8">
    <source>
        <dbReference type="PROSITE" id="PS50405"/>
    </source>
</evidence>
<evidence type="ECO:0000313" key="13">
    <source>
        <dbReference type="Proteomes" id="UP001152797"/>
    </source>
</evidence>
<comment type="similarity">
    <text evidence="1">Belongs to the class-II aminoacyl-tRNA synthetase family.</text>
</comment>
<reference evidence="10" key="1">
    <citation type="submission" date="2022-10" db="EMBL/GenBank/DDBJ databases">
        <authorList>
            <person name="Chen Y."/>
            <person name="Dougan E. K."/>
            <person name="Chan C."/>
            <person name="Rhodes N."/>
            <person name="Thang M."/>
        </authorList>
    </citation>
    <scope>NUCLEOTIDE SEQUENCE</scope>
</reference>
<dbReference type="GO" id="GO:0006421">
    <property type="term" value="P:asparaginyl-tRNA aminoacylation"/>
    <property type="evidence" value="ECO:0007669"/>
    <property type="project" value="InterPro"/>
</dbReference>
<name>A0A9P1GPX1_9DINO</name>
<feature type="domain" description="Aminoacyl-transfer RNA synthetases class-II family profile" evidence="9">
    <location>
        <begin position="309"/>
        <end position="633"/>
    </location>
</feature>
<dbReference type="InterPro" id="IPR036282">
    <property type="entry name" value="Glutathione-S-Trfase_C_sf"/>
</dbReference>
<dbReference type="PROSITE" id="PS50862">
    <property type="entry name" value="AA_TRNA_LIGASE_II"/>
    <property type="match status" value="1"/>
</dbReference>